<name>A0A3S2W583_9HYPH</name>
<evidence type="ECO:0000313" key="2">
    <source>
        <dbReference type="EMBL" id="RVU14001.1"/>
    </source>
</evidence>
<dbReference type="Gene3D" id="3.40.50.300">
    <property type="entry name" value="P-loop containing nucleotide triphosphate hydrolases"/>
    <property type="match status" value="2"/>
</dbReference>
<dbReference type="Pfam" id="PF07728">
    <property type="entry name" value="AAA_5"/>
    <property type="match status" value="1"/>
</dbReference>
<dbReference type="PANTHER" id="PTHR37291:SF1">
    <property type="entry name" value="TYPE IV METHYL-DIRECTED RESTRICTION ENZYME ECOKMCRB SUBUNIT"/>
    <property type="match status" value="1"/>
</dbReference>
<dbReference type="InterPro" id="IPR003593">
    <property type="entry name" value="AAA+_ATPase"/>
</dbReference>
<sequence length="851" mass="95722">MQNQESGQGWSEIEARIADNDLQAPNGRRQQILKLIRDSDLIPNGGATKYMVGFLFRRHNVVVWELSGQARNFFVAAKWQGALERTSLTCEPRPYEKGQTDGGRHSALNRSWSFPQEDCLCVKINQDQDFRNLLSVIGSAQSEQDGILDRKSVEAAMDAMDQGGDNEERVRLSDRFDAAVTTWVRSTRNRNGRVYPTMAIVCRVLGSAGLTDGWSEKTDAAARLHNAGFIVVDAENDPLQPPEGVDHLLRDAERIRLCAYHYFIEPEREKNASQVEIRAGDLAKAMGLKDALPNVCQVLGGRKFQQLARVPAPSHTEPNPSSSTTFTFRLKFQHKAVEVTKATAEVEHSANNLILYGPPGTGKTYTTAEEAVRLCDGERPTAEPDAVRRRYDELVRTGQIRFVTFHQSYAYEDFVEGLRPTTGETEDGLPSAGFRLVPKPGIFREIATLAEQARKAAAGERRGPVIDLAGRQFWKMALGAKDAEEHVYQAAVAGGYVALGWGGDVDFSDPRFAEIEAVKQEWRTHYADDTTPSHISQPWTFRNAMKVGDIVIVPYGNTAYRAVAQITGDYYFELGEDGTYNHRRKVRWLLVLDEPLPLDTIVEGNFTMRTLYELPRHRIRVEGLQRLIGGPPQIASPARADQFVLIIDEINRANVSKVFGELITLLEPDKRLGQDNALTVTLPYSGDTFGVPDNLHVIGTMNTADRSIALLDTALRRRFAFRELEPQPERLQRDVEGIDLTAVLSALNARIEYLVDREHRIGHAFFMLCRTRADIDAVMRNRVIPLLAEYFFEDWERIRLVLGEGETRDQGAFLNRTRLKPPRGLEDHGPDRWSYAVRETFAEDAYLQLLA</sequence>
<dbReference type="InterPro" id="IPR052934">
    <property type="entry name" value="Methyl-DNA_Rec/Restrict_Enz"/>
</dbReference>
<dbReference type="RefSeq" id="WP_127733609.1">
    <property type="nucleotide sequence ID" value="NZ_SACP01000037.1"/>
</dbReference>
<reference evidence="2 3" key="1">
    <citation type="submission" date="2019-01" db="EMBL/GenBank/DDBJ databases">
        <authorList>
            <person name="Chen W.-M."/>
        </authorList>
    </citation>
    <scope>NUCLEOTIDE SEQUENCE [LARGE SCALE GENOMIC DNA]</scope>
    <source>
        <strain evidence="2 3">TER-1</strain>
    </source>
</reference>
<organism evidence="2 3">
    <name type="scientific">Methylobacterium oryzihabitans</name>
    <dbReference type="NCBI Taxonomy" id="2499852"/>
    <lineage>
        <taxon>Bacteria</taxon>
        <taxon>Pseudomonadati</taxon>
        <taxon>Pseudomonadota</taxon>
        <taxon>Alphaproteobacteria</taxon>
        <taxon>Hyphomicrobiales</taxon>
        <taxon>Methylobacteriaceae</taxon>
        <taxon>Methylobacterium</taxon>
    </lineage>
</organism>
<feature type="domain" description="AAA+ ATPase" evidence="1">
    <location>
        <begin position="349"/>
        <end position="729"/>
    </location>
</feature>
<dbReference type="InterPro" id="IPR011704">
    <property type="entry name" value="ATPase_dyneun-rel_AAA"/>
</dbReference>
<dbReference type="SMART" id="SM00382">
    <property type="entry name" value="AAA"/>
    <property type="match status" value="1"/>
</dbReference>
<dbReference type="GO" id="GO:0016887">
    <property type="term" value="F:ATP hydrolysis activity"/>
    <property type="evidence" value="ECO:0007669"/>
    <property type="project" value="InterPro"/>
</dbReference>
<dbReference type="SUPFAM" id="SSF52540">
    <property type="entry name" value="P-loop containing nucleoside triphosphate hydrolases"/>
    <property type="match status" value="1"/>
</dbReference>
<comment type="caution">
    <text evidence="2">The sequence shown here is derived from an EMBL/GenBank/DDBJ whole genome shotgun (WGS) entry which is preliminary data.</text>
</comment>
<protein>
    <submittedName>
        <fullName evidence="2">ATPase</fullName>
    </submittedName>
</protein>
<dbReference type="EMBL" id="SACP01000037">
    <property type="protein sequence ID" value="RVU14001.1"/>
    <property type="molecule type" value="Genomic_DNA"/>
</dbReference>
<evidence type="ECO:0000259" key="1">
    <source>
        <dbReference type="SMART" id="SM00382"/>
    </source>
</evidence>
<accession>A0A3S2W583</accession>
<dbReference type="InterPro" id="IPR027417">
    <property type="entry name" value="P-loop_NTPase"/>
</dbReference>
<dbReference type="OrthoDB" id="9781481at2"/>
<dbReference type="PANTHER" id="PTHR37291">
    <property type="entry name" value="5-METHYLCYTOSINE-SPECIFIC RESTRICTION ENZYME B"/>
    <property type="match status" value="1"/>
</dbReference>
<dbReference type="Proteomes" id="UP000286997">
    <property type="component" value="Unassembled WGS sequence"/>
</dbReference>
<gene>
    <name evidence="2" type="ORF">EOE48_25035</name>
</gene>
<proteinExistence type="predicted"/>
<keyword evidence="3" id="KW-1185">Reference proteome</keyword>
<dbReference type="AlphaFoldDB" id="A0A3S2W583"/>
<evidence type="ECO:0000313" key="3">
    <source>
        <dbReference type="Proteomes" id="UP000286997"/>
    </source>
</evidence>
<dbReference type="GO" id="GO:0005524">
    <property type="term" value="F:ATP binding"/>
    <property type="evidence" value="ECO:0007669"/>
    <property type="project" value="InterPro"/>
</dbReference>